<reference evidence="7" key="2">
    <citation type="submission" date="2020-09" db="EMBL/GenBank/DDBJ databases">
        <authorList>
            <person name="Sun Q."/>
            <person name="Ohkuma M."/>
        </authorList>
    </citation>
    <scope>NUCLEOTIDE SEQUENCE</scope>
    <source>
        <strain evidence="7">JCM 4956</strain>
    </source>
</reference>
<evidence type="ECO:0000256" key="5">
    <source>
        <dbReference type="ARBA" id="ARBA00023210"/>
    </source>
</evidence>
<dbReference type="GO" id="GO:0030428">
    <property type="term" value="C:cell septum"/>
    <property type="evidence" value="ECO:0007669"/>
    <property type="project" value="UniProtKB-SubCell"/>
</dbReference>
<dbReference type="InterPro" id="IPR038658">
    <property type="entry name" value="SsgB_sf"/>
</dbReference>
<dbReference type="AlphaFoldDB" id="A0A918KNA5"/>
<evidence type="ECO:0000313" key="7">
    <source>
        <dbReference type="EMBL" id="GGX69635.1"/>
    </source>
</evidence>
<keyword evidence="5" id="KW-0717">Septation</keyword>
<evidence type="ECO:0000256" key="4">
    <source>
        <dbReference type="ARBA" id="ARBA00022969"/>
    </source>
</evidence>
<name>A0A918KNA5_9ACTN</name>
<keyword evidence="4" id="KW-0749">Sporulation</keyword>
<dbReference type="Gene3D" id="2.30.31.20">
    <property type="entry name" value="Sporulation-specific cell division protein SsgB"/>
    <property type="match status" value="1"/>
</dbReference>
<evidence type="ECO:0000256" key="6">
    <source>
        <dbReference type="ARBA" id="ARBA00023306"/>
    </source>
</evidence>
<proteinExistence type="inferred from homology"/>
<dbReference type="Pfam" id="PF04686">
    <property type="entry name" value="SsgA"/>
    <property type="match status" value="1"/>
</dbReference>
<comment type="caution">
    <text evidence="7">The sequence shown here is derived from an EMBL/GenBank/DDBJ whole genome shotgun (WGS) entry which is preliminary data.</text>
</comment>
<dbReference type="EMBL" id="BMWD01000014">
    <property type="protein sequence ID" value="GGX69635.1"/>
    <property type="molecule type" value="Genomic_DNA"/>
</dbReference>
<keyword evidence="6" id="KW-0131">Cell cycle</keyword>
<dbReference type="GO" id="GO:0030435">
    <property type="term" value="P:sporulation resulting in formation of a cellular spore"/>
    <property type="evidence" value="ECO:0007669"/>
    <property type="project" value="UniProtKB-KW"/>
</dbReference>
<evidence type="ECO:0000256" key="3">
    <source>
        <dbReference type="ARBA" id="ARBA00022618"/>
    </source>
</evidence>
<dbReference type="Proteomes" id="UP000645555">
    <property type="component" value="Unassembled WGS sequence"/>
</dbReference>
<dbReference type="GO" id="GO:0000917">
    <property type="term" value="P:division septum assembly"/>
    <property type="evidence" value="ECO:0007669"/>
    <property type="project" value="UniProtKB-KW"/>
</dbReference>
<keyword evidence="3" id="KW-0132">Cell division</keyword>
<evidence type="ECO:0000313" key="8">
    <source>
        <dbReference type="Proteomes" id="UP000645555"/>
    </source>
</evidence>
<sequence>MPLENPNCPARDRSGGSDIRALRLRLDRVDRLSNRFPLGATFRYAKADPLVVLMELQPPDGGRITWAVSRDLLFDGMEDASGMGDIRVWPSVAMGRRVVCMRLEAYGQSCLLEIDRDRLEKWLLETFDLVHPGTEFCQVDWQDSTAALFEGKRSQP</sequence>
<evidence type="ECO:0008006" key="9">
    <source>
        <dbReference type="Google" id="ProtNLM"/>
    </source>
</evidence>
<accession>A0A918KNA5</accession>
<comment type="subcellular location">
    <subcellularLocation>
        <location evidence="1">Cell septum</location>
    </subcellularLocation>
</comment>
<reference evidence="7" key="1">
    <citation type="journal article" date="2014" name="Int. J. Syst. Evol. Microbiol.">
        <title>Complete genome sequence of Corynebacterium casei LMG S-19264T (=DSM 44701T), isolated from a smear-ripened cheese.</title>
        <authorList>
            <consortium name="US DOE Joint Genome Institute (JGI-PGF)"/>
            <person name="Walter F."/>
            <person name="Albersmeier A."/>
            <person name="Kalinowski J."/>
            <person name="Ruckert C."/>
        </authorList>
    </citation>
    <scope>NUCLEOTIDE SEQUENCE</scope>
    <source>
        <strain evidence="7">JCM 4956</strain>
    </source>
</reference>
<organism evidence="7 8">
    <name type="scientific">Streptomyces fructofermentans</name>
    <dbReference type="NCBI Taxonomy" id="152141"/>
    <lineage>
        <taxon>Bacteria</taxon>
        <taxon>Bacillati</taxon>
        <taxon>Actinomycetota</taxon>
        <taxon>Actinomycetes</taxon>
        <taxon>Kitasatosporales</taxon>
        <taxon>Streptomycetaceae</taxon>
        <taxon>Streptomyces</taxon>
    </lineage>
</organism>
<gene>
    <name evidence="7" type="ORF">GCM10010515_41610</name>
</gene>
<evidence type="ECO:0000256" key="2">
    <source>
        <dbReference type="ARBA" id="ARBA00009323"/>
    </source>
</evidence>
<dbReference type="InterPro" id="IPR006776">
    <property type="entry name" value="SsgB"/>
</dbReference>
<evidence type="ECO:0000256" key="1">
    <source>
        <dbReference type="ARBA" id="ARBA00004431"/>
    </source>
</evidence>
<comment type="similarity">
    <text evidence="2">Belongs to the SsgA family.</text>
</comment>
<protein>
    <recommendedName>
        <fullName evidence="9">Sporulation and cell division protein SsgA</fullName>
    </recommendedName>
</protein>
<keyword evidence="8" id="KW-1185">Reference proteome</keyword>
<dbReference type="RefSeq" id="WP_190037049.1">
    <property type="nucleotide sequence ID" value="NZ_BMWD01000014.1"/>
</dbReference>